<dbReference type="Gene3D" id="1.25.40.10">
    <property type="entry name" value="Tetratricopeptide repeat domain"/>
    <property type="match status" value="1"/>
</dbReference>
<dbReference type="InterPro" id="IPR032675">
    <property type="entry name" value="LRR_dom_sf"/>
</dbReference>
<keyword evidence="2" id="KW-0802">TPR repeat</keyword>
<dbReference type="Pfam" id="PF12937">
    <property type="entry name" value="F-box-like"/>
    <property type="match status" value="1"/>
</dbReference>
<dbReference type="InterPro" id="IPR036047">
    <property type="entry name" value="F-box-like_dom_sf"/>
</dbReference>
<evidence type="ECO:0000256" key="1">
    <source>
        <dbReference type="ARBA" id="ARBA00022737"/>
    </source>
</evidence>
<reference evidence="4" key="1">
    <citation type="journal article" date="2020" name="Stud. Mycol.">
        <title>101 Dothideomycetes genomes: a test case for predicting lifestyles and emergence of pathogens.</title>
        <authorList>
            <person name="Haridas S."/>
            <person name="Albert R."/>
            <person name="Binder M."/>
            <person name="Bloem J."/>
            <person name="Labutti K."/>
            <person name="Salamov A."/>
            <person name="Andreopoulos B."/>
            <person name="Baker S."/>
            <person name="Barry K."/>
            <person name="Bills G."/>
            <person name="Bluhm B."/>
            <person name="Cannon C."/>
            <person name="Castanera R."/>
            <person name="Culley D."/>
            <person name="Daum C."/>
            <person name="Ezra D."/>
            <person name="Gonzalez J."/>
            <person name="Henrissat B."/>
            <person name="Kuo A."/>
            <person name="Liang C."/>
            <person name="Lipzen A."/>
            <person name="Lutzoni F."/>
            <person name="Magnuson J."/>
            <person name="Mondo S."/>
            <person name="Nolan M."/>
            <person name="Ohm R."/>
            <person name="Pangilinan J."/>
            <person name="Park H.-J."/>
            <person name="Ramirez L."/>
            <person name="Alfaro M."/>
            <person name="Sun H."/>
            <person name="Tritt A."/>
            <person name="Yoshinaga Y."/>
            <person name="Zwiers L.-H."/>
            <person name="Turgeon B."/>
            <person name="Goodwin S."/>
            <person name="Spatafora J."/>
            <person name="Crous P."/>
            <person name="Grigoriev I."/>
        </authorList>
    </citation>
    <scope>NUCLEOTIDE SEQUENCE</scope>
    <source>
        <strain evidence="4">CBS 480.64</strain>
    </source>
</reference>
<dbReference type="PANTHER" id="PTHR22904">
    <property type="entry name" value="TPR REPEAT CONTAINING PROTEIN"/>
    <property type="match status" value="1"/>
</dbReference>
<evidence type="ECO:0000313" key="5">
    <source>
        <dbReference type="Proteomes" id="UP000799421"/>
    </source>
</evidence>
<sequence>MSSIQDHHERNGRAYYKSKDFRKALHHFDRAIDRGATVRLLDQRAACHEKLNNLAASLKDAKAAIQLRRDDATGYIRAGHVLHKMGKPKVALEVYTHGLRSIKLVGQGYERLRNAHDGLESVLVHAKKIDPLSVLPVELVASIFARLSFKQVVKVRFVSKQWANFIHGTPMLWRHLDLSEAKRKVRSSFISRAINSARGTMIEATLGNLYDPEKALQALTRLPSLRSITLLGMFSDRLTATVAQSLNQATALRSFRIASSIEVGCSDLGKMVSLLSKLEVLECTLGLGFRSAGPGFAAWFPNLRALSLTLLDCPNEALFLETVGSLPALEHLSVIHQNCTFQSRLLARDVDLSGLANLKTLELKNLTGCGKRLKLPTTIKKLTMTNAFPNFTDSNELHLPHLEELDLDSPVPANASLPLFLDLPNNQISSTPLSSLVLRTFRVDEDRVFSHHRLRSLCHLSYESIPRADDDSVGVILSRLTNLRIVDFSRSAITGVSVRALVRSGHVRHIILRECTHVRRDAVDWARSQGITVEHSVFKEPKGGRKVLC</sequence>
<name>A0A6A7BWN1_9PEZI</name>
<feature type="domain" description="F-box" evidence="3">
    <location>
        <begin position="129"/>
        <end position="176"/>
    </location>
</feature>
<dbReference type="SUPFAM" id="SSF81383">
    <property type="entry name" value="F-box domain"/>
    <property type="match status" value="1"/>
</dbReference>
<dbReference type="OrthoDB" id="629492at2759"/>
<dbReference type="Gene3D" id="3.80.10.10">
    <property type="entry name" value="Ribonuclease Inhibitor"/>
    <property type="match status" value="1"/>
</dbReference>
<keyword evidence="1" id="KW-0677">Repeat</keyword>
<protein>
    <recommendedName>
        <fullName evidence="3">F-box domain-containing protein</fullName>
    </recommendedName>
</protein>
<dbReference type="AlphaFoldDB" id="A0A6A7BWN1"/>
<proteinExistence type="predicted"/>
<dbReference type="Proteomes" id="UP000799421">
    <property type="component" value="Unassembled WGS sequence"/>
</dbReference>
<dbReference type="Gene3D" id="1.20.1280.50">
    <property type="match status" value="1"/>
</dbReference>
<accession>A0A6A7BWN1</accession>
<keyword evidence="5" id="KW-1185">Reference proteome</keyword>
<dbReference type="InterPro" id="IPR011990">
    <property type="entry name" value="TPR-like_helical_dom_sf"/>
</dbReference>
<dbReference type="PANTHER" id="PTHR22904:SF523">
    <property type="entry name" value="STRESS-INDUCED-PHOSPHOPROTEIN 1"/>
    <property type="match status" value="1"/>
</dbReference>
<evidence type="ECO:0000256" key="2">
    <source>
        <dbReference type="ARBA" id="ARBA00022803"/>
    </source>
</evidence>
<dbReference type="EMBL" id="MU005989">
    <property type="protein sequence ID" value="KAF2859756.1"/>
    <property type="molecule type" value="Genomic_DNA"/>
</dbReference>
<dbReference type="InterPro" id="IPR001810">
    <property type="entry name" value="F-box_dom"/>
</dbReference>
<dbReference type="GO" id="GO:0051879">
    <property type="term" value="F:Hsp90 protein binding"/>
    <property type="evidence" value="ECO:0007669"/>
    <property type="project" value="TreeGrafter"/>
</dbReference>
<gene>
    <name evidence="4" type="ORF">K470DRAFT_258608</name>
</gene>
<dbReference type="PROSITE" id="PS50181">
    <property type="entry name" value="FBOX"/>
    <property type="match status" value="1"/>
</dbReference>
<organism evidence="4 5">
    <name type="scientific">Piedraia hortae CBS 480.64</name>
    <dbReference type="NCBI Taxonomy" id="1314780"/>
    <lineage>
        <taxon>Eukaryota</taxon>
        <taxon>Fungi</taxon>
        <taxon>Dikarya</taxon>
        <taxon>Ascomycota</taxon>
        <taxon>Pezizomycotina</taxon>
        <taxon>Dothideomycetes</taxon>
        <taxon>Dothideomycetidae</taxon>
        <taxon>Capnodiales</taxon>
        <taxon>Piedraiaceae</taxon>
        <taxon>Piedraia</taxon>
    </lineage>
</organism>
<evidence type="ECO:0000313" key="4">
    <source>
        <dbReference type="EMBL" id="KAF2859756.1"/>
    </source>
</evidence>
<dbReference type="SUPFAM" id="SSF52047">
    <property type="entry name" value="RNI-like"/>
    <property type="match status" value="1"/>
</dbReference>
<dbReference type="SMART" id="SM00256">
    <property type="entry name" value="FBOX"/>
    <property type="match status" value="1"/>
</dbReference>
<evidence type="ECO:0000259" key="3">
    <source>
        <dbReference type="PROSITE" id="PS50181"/>
    </source>
</evidence>
<dbReference type="SUPFAM" id="SSF48452">
    <property type="entry name" value="TPR-like"/>
    <property type="match status" value="1"/>
</dbReference>